<name>A0A975BY21_9BACT</name>
<gene>
    <name evidence="1" type="ORF">dnm_098290</name>
</gene>
<organism evidence="1 2">
    <name type="scientific">Desulfonema magnum</name>
    <dbReference type="NCBI Taxonomy" id="45655"/>
    <lineage>
        <taxon>Bacteria</taxon>
        <taxon>Pseudomonadati</taxon>
        <taxon>Thermodesulfobacteriota</taxon>
        <taxon>Desulfobacteria</taxon>
        <taxon>Desulfobacterales</taxon>
        <taxon>Desulfococcaceae</taxon>
        <taxon>Desulfonema</taxon>
    </lineage>
</organism>
<dbReference type="RefSeq" id="WP_207680542.1">
    <property type="nucleotide sequence ID" value="NZ_CP061800.1"/>
</dbReference>
<dbReference type="EMBL" id="CP061800">
    <property type="protein sequence ID" value="QTA93725.1"/>
    <property type="molecule type" value="Genomic_DNA"/>
</dbReference>
<keyword evidence="2" id="KW-1185">Reference proteome</keyword>
<accession>A0A975BY21</accession>
<protein>
    <submittedName>
        <fullName evidence="1">Uncharacterized protein</fullName>
    </submittedName>
</protein>
<dbReference type="AlphaFoldDB" id="A0A975BY21"/>
<dbReference type="Proteomes" id="UP000663722">
    <property type="component" value="Chromosome"/>
</dbReference>
<dbReference type="KEGG" id="dmm:dnm_098290"/>
<reference evidence="1" key="1">
    <citation type="journal article" date="2021" name="Microb. Physiol.">
        <title>Proteogenomic Insights into the Physiology of Marine, Sulfate-Reducing, Filamentous Desulfonema limicola and Desulfonema magnum.</title>
        <authorList>
            <person name="Schnaars V."/>
            <person name="Wohlbrand L."/>
            <person name="Scheve S."/>
            <person name="Hinrichs C."/>
            <person name="Reinhardt R."/>
            <person name="Rabus R."/>
        </authorList>
    </citation>
    <scope>NUCLEOTIDE SEQUENCE</scope>
    <source>
        <strain evidence="1">4be13</strain>
    </source>
</reference>
<evidence type="ECO:0000313" key="2">
    <source>
        <dbReference type="Proteomes" id="UP000663722"/>
    </source>
</evidence>
<sequence length="167" mass="19459">MQKQSDISPSWVNELSTEVIEKELLGAEIDSSDLSPRLSQWLVRQADITGQWDSSYWHDGVVHLTIRKRADGRFDIVYYARGDITSWVLKRIANFENGVLEFNKSVWEYGPYDPYKYFYLLRVNNSLYFASHPVAKEWIVAEEPKGWILLGMPKKIKTEPTDTPNTR</sequence>
<evidence type="ECO:0000313" key="1">
    <source>
        <dbReference type="EMBL" id="QTA93725.1"/>
    </source>
</evidence>
<proteinExistence type="predicted"/>